<evidence type="ECO:0000313" key="2">
    <source>
        <dbReference type="Proteomes" id="UP000222626"/>
    </source>
</evidence>
<keyword evidence="2" id="KW-1185">Reference proteome</keyword>
<sequence>MRTRVVIEQEIKKLQTELAEVNEIESSRDAAVHILGNLGWRRDCGRWIAPAVKHPPIIEFDSDAGNPFREGDWVKHKVFNQYFRVKGSERGLITVQQFSHRVGKSLFCQAGLQRYGASNLRACIPPKFVNRKEKPYAKAT</sequence>
<protein>
    <submittedName>
        <fullName evidence="1">Uncharacterized protein</fullName>
    </submittedName>
</protein>
<dbReference type="RefSeq" id="YP_009789883.1">
    <property type="nucleotide sequence ID" value="NC_047819.1"/>
</dbReference>
<accession>A0A250KA81</accession>
<name>A0A250KA81_9CAUD</name>
<evidence type="ECO:0000313" key="1">
    <source>
        <dbReference type="EMBL" id="BBA26437.1"/>
    </source>
</evidence>
<dbReference type="Proteomes" id="UP000222626">
    <property type="component" value="Segment"/>
</dbReference>
<organism evidence="1 2">
    <name type="scientific">Pectobacterium phage PPWS4</name>
    <dbReference type="NCBI Taxonomy" id="1961914"/>
    <lineage>
        <taxon>Viruses</taxon>
        <taxon>Duplodnaviria</taxon>
        <taxon>Heunggongvirae</taxon>
        <taxon>Uroviricota</taxon>
        <taxon>Caudoviricetes</taxon>
        <taxon>Autographivirales</taxon>
        <taxon>Autotranscriptaviridae</taxon>
        <taxon>Studiervirinae</taxon>
        <taxon>Pektosvirus</taxon>
        <taxon>Pektosvirus PPWS4</taxon>
    </lineage>
</organism>
<dbReference type="GeneID" id="54980033"/>
<dbReference type="KEGG" id="vg:54980033"/>
<dbReference type="EMBL" id="LC216347">
    <property type="protein sequence ID" value="BBA26437.1"/>
    <property type="molecule type" value="Genomic_DNA"/>
</dbReference>
<reference evidence="1 2" key="1">
    <citation type="submission" date="2017-02" db="EMBL/GenBank/DDBJ databases">
        <title>T7phage infectious to Pectobacterium.</title>
        <authorList>
            <person name="Hirata H."/>
            <person name="Kashihara M."/>
        </authorList>
    </citation>
    <scope>NUCLEOTIDE SEQUENCE [LARGE SCALE GENOMIC DNA]</scope>
</reference>
<proteinExistence type="predicted"/>